<keyword evidence="1" id="KW-1133">Transmembrane helix</keyword>
<feature type="transmembrane region" description="Helical" evidence="1">
    <location>
        <begin position="7"/>
        <end position="31"/>
    </location>
</feature>
<gene>
    <name evidence="2" type="ORF">KD144_15410</name>
</gene>
<organism evidence="2">
    <name type="scientific">Niallia circulans</name>
    <name type="common">Bacillus circulans</name>
    <dbReference type="NCBI Taxonomy" id="1397"/>
    <lineage>
        <taxon>Bacteria</taxon>
        <taxon>Bacillati</taxon>
        <taxon>Bacillota</taxon>
        <taxon>Bacilli</taxon>
        <taxon>Bacillales</taxon>
        <taxon>Bacillaceae</taxon>
        <taxon>Niallia</taxon>
    </lineage>
</organism>
<evidence type="ECO:0000256" key="1">
    <source>
        <dbReference type="SAM" id="Phobius"/>
    </source>
</evidence>
<reference evidence="2" key="1">
    <citation type="submission" date="2021-04" db="EMBL/GenBank/DDBJ databases">
        <title>Genomic analysis of electroactive and textile dye degrading Bacillus circulans strain: DC10 isolated from constructed wetland-microbial fuel cells treating textile dye wastewaters.</title>
        <authorList>
            <person name="Patel D.U."/>
            <person name="Desai C.R."/>
        </authorList>
    </citation>
    <scope>NUCLEOTIDE SEQUENCE</scope>
    <source>
        <strain evidence="2">DC10</strain>
    </source>
</reference>
<keyword evidence="1" id="KW-0812">Transmembrane</keyword>
<feature type="transmembrane region" description="Helical" evidence="1">
    <location>
        <begin position="69"/>
        <end position="90"/>
    </location>
</feature>
<protein>
    <submittedName>
        <fullName evidence="2">Uncharacterized protein</fullName>
    </submittedName>
</protein>
<sequence>MPANKLSYICVAISFIGTLSFNIISTIHFLADLFGLFFFLMIVVSPIVSFIGILLGIGAIVLKEPFLKCITAIILNFVFLLMFLNGLSIIN</sequence>
<evidence type="ECO:0000313" key="2">
    <source>
        <dbReference type="EMBL" id="MBR8670926.1"/>
    </source>
</evidence>
<proteinExistence type="predicted"/>
<feature type="transmembrane region" description="Helical" evidence="1">
    <location>
        <begin position="37"/>
        <end position="62"/>
    </location>
</feature>
<name>A0A941GDM6_NIACI</name>
<dbReference type="AlphaFoldDB" id="A0A941GDM6"/>
<keyword evidence="1" id="KW-0472">Membrane</keyword>
<dbReference type="RefSeq" id="WP_212119906.1">
    <property type="nucleotide sequence ID" value="NZ_JAGTPX020000017.1"/>
</dbReference>
<comment type="caution">
    <text evidence="2">The sequence shown here is derived from an EMBL/GenBank/DDBJ whole genome shotgun (WGS) entry which is preliminary data.</text>
</comment>
<dbReference type="EMBL" id="JAGTPX010000016">
    <property type="protein sequence ID" value="MBR8670926.1"/>
    <property type="molecule type" value="Genomic_DNA"/>
</dbReference>
<accession>A0A941GDM6</accession>